<dbReference type="CDD" id="cd02516">
    <property type="entry name" value="CDP-ME_synthetase"/>
    <property type="match status" value="1"/>
</dbReference>
<dbReference type="GO" id="GO:0008299">
    <property type="term" value="P:isoprenoid biosynthetic process"/>
    <property type="evidence" value="ECO:0007669"/>
    <property type="project" value="InterPro"/>
</dbReference>
<protein>
    <submittedName>
        <fullName evidence="3">Ribitol-5-phosphate cytidylyltransferase</fullName>
        <ecNumber evidence="3">2.7.7.40</ecNumber>
    </submittedName>
</protein>
<dbReference type="OrthoDB" id="9806837at2"/>
<dbReference type="InterPro" id="IPR018294">
    <property type="entry name" value="ISPD_synthase_CS"/>
</dbReference>
<dbReference type="Proteomes" id="UP000279029">
    <property type="component" value="Chromosome"/>
</dbReference>
<dbReference type="Gene3D" id="3.90.550.10">
    <property type="entry name" value="Spore Coat Polysaccharide Biosynthesis Protein SpsA, Chain A"/>
    <property type="match status" value="1"/>
</dbReference>
<dbReference type="AlphaFoldDB" id="A0A3P7P7H0"/>
<dbReference type="KEGG" id="cbar:PATL70BA_0327"/>
<evidence type="ECO:0000256" key="1">
    <source>
        <dbReference type="ARBA" id="ARBA00022679"/>
    </source>
</evidence>
<dbReference type="InterPro" id="IPR029044">
    <property type="entry name" value="Nucleotide-diphossugar_trans"/>
</dbReference>
<reference evidence="3 4" key="1">
    <citation type="submission" date="2018-09" db="EMBL/GenBank/DDBJ databases">
        <authorList>
            <person name="Postec A."/>
        </authorList>
    </citation>
    <scope>NUCLEOTIDE SEQUENCE [LARGE SCALE GENOMIC DNA]</scope>
    <source>
        <strain evidence="3">70B-A</strain>
    </source>
</reference>
<evidence type="ECO:0000313" key="4">
    <source>
        <dbReference type="Proteomes" id="UP000279029"/>
    </source>
</evidence>
<dbReference type="Pfam" id="PF01128">
    <property type="entry name" value="IspD"/>
    <property type="match status" value="1"/>
</dbReference>
<dbReference type="EMBL" id="LR130778">
    <property type="protein sequence ID" value="VDN46173.1"/>
    <property type="molecule type" value="Genomic_DNA"/>
</dbReference>
<gene>
    <name evidence="3" type="ORF">PATL70BA_0327</name>
</gene>
<dbReference type="PANTHER" id="PTHR43015">
    <property type="entry name" value="D-RIBITOL-5-PHOSPHATE CYTIDYLYLTRANSFERASE"/>
    <property type="match status" value="1"/>
</dbReference>
<name>A0A3P7P7H0_9FIRM</name>
<keyword evidence="2 3" id="KW-0548">Nucleotidyltransferase</keyword>
<dbReference type="RefSeq" id="WP_125135732.1">
    <property type="nucleotide sequence ID" value="NZ_LR130778.1"/>
</dbReference>
<dbReference type="SUPFAM" id="SSF53448">
    <property type="entry name" value="Nucleotide-diphospho-sugar transferases"/>
    <property type="match status" value="1"/>
</dbReference>
<keyword evidence="1 3" id="KW-0808">Transferase</keyword>
<proteinExistence type="predicted"/>
<dbReference type="EC" id="2.7.7.40" evidence="3"/>
<organism evidence="3 4">
    <name type="scientific">Petrocella atlantisensis</name>
    <dbReference type="NCBI Taxonomy" id="2173034"/>
    <lineage>
        <taxon>Bacteria</taxon>
        <taxon>Bacillati</taxon>
        <taxon>Bacillota</taxon>
        <taxon>Clostridia</taxon>
        <taxon>Lachnospirales</taxon>
        <taxon>Vallitaleaceae</taxon>
        <taxon>Petrocella</taxon>
    </lineage>
</organism>
<dbReference type="PROSITE" id="PS01295">
    <property type="entry name" value="ISPD"/>
    <property type="match status" value="1"/>
</dbReference>
<keyword evidence="4" id="KW-1185">Reference proteome</keyword>
<evidence type="ECO:0000313" key="3">
    <source>
        <dbReference type="EMBL" id="VDN46173.1"/>
    </source>
</evidence>
<dbReference type="GO" id="GO:0005829">
    <property type="term" value="C:cytosol"/>
    <property type="evidence" value="ECO:0007669"/>
    <property type="project" value="TreeGrafter"/>
</dbReference>
<sequence>MNVALIFAGGKGLRMENAERPKQFIEVEGREVIIHTLLCFEQHEEMDAIAVVCLEEWQDHLRNLIEIEGIKKVKWIVSGGETGQESIYKGLEAIYEDCENPKKSIVLVSDGVRPYVTNEAITNNLACVKEHGTSVTVAHVAEGIVEIDDHGMINRLPIRSRCMFAKAPQGFIVEELMAAHKKAIADNMTHFINSAELMNHYEHPLYVVVDSIDNLKITTQTDLFTFGEIIRRQEEAEA</sequence>
<dbReference type="InterPro" id="IPR034683">
    <property type="entry name" value="IspD/TarI"/>
</dbReference>
<evidence type="ECO:0000256" key="2">
    <source>
        <dbReference type="ARBA" id="ARBA00022695"/>
    </source>
</evidence>
<accession>A0A3P7P7H0</accession>
<dbReference type="GO" id="GO:0047349">
    <property type="term" value="F:D-ribitol-5-phosphate cytidylyltransferase activity"/>
    <property type="evidence" value="ECO:0007669"/>
    <property type="project" value="UniProtKB-EC"/>
</dbReference>
<dbReference type="PANTHER" id="PTHR43015:SF1">
    <property type="entry name" value="D-RIBITOL-5-PHOSPHATE CYTIDYLYLTRANSFERASE"/>
    <property type="match status" value="1"/>
</dbReference>